<dbReference type="PROSITE" id="PS50088">
    <property type="entry name" value="ANK_REPEAT"/>
    <property type="match status" value="10"/>
</dbReference>
<dbReference type="Pfam" id="PF12796">
    <property type="entry name" value="Ank_2"/>
    <property type="match status" value="4"/>
</dbReference>
<dbReference type="SUPFAM" id="SSF48403">
    <property type="entry name" value="Ankyrin repeat"/>
    <property type="match status" value="2"/>
</dbReference>
<dbReference type="InterPro" id="IPR027417">
    <property type="entry name" value="P-loop_NTPase"/>
</dbReference>
<name>U1HRP4_ENDPU</name>
<evidence type="ECO:0000259" key="6">
    <source>
        <dbReference type="Pfam" id="PF24883"/>
    </source>
</evidence>
<dbReference type="SMART" id="SM00248">
    <property type="entry name" value="ANK"/>
    <property type="match status" value="13"/>
</dbReference>
<feature type="repeat" description="ANK" evidence="3">
    <location>
        <begin position="1029"/>
        <end position="1062"/>
    </location>
</feature>
<dbReference type="Pfam" id="PF23239">
    <property type="entry name" value="DUF7069"/>
    <property type="match status" value="1"/>
</dbReference>
<keyword evidence="1" id="KW-0677">Repeat</keyword>
<evidence type="ECO:0000313" key="7">
    <source>
        <dbReference type="EMBL" id="ERF73160.1"/>
    </source>
</evidence>
<dbReference type="OrthoDB" id="1577640at2759"/>
<organism evidence="7 8">
    <name type="scientific">Endocarpon pusillum (strain Z07020 / HMAS-L-300199)</name>
    <name type="common">Lichen-forming fungus</name>
    <dbReference type="NCBI Taxonomy" id="1263415"/>
    <lineage>
        <taxon>Eukaryota</taxon>
        <taxon>Fungi</taxon>
        <taxon>Dikarya</taxon>
        <taxon>Ascomycota</taxon>
        <taxon>Pezizomycotina</taxon>
        <taxon>Eurotiomycetes</taxon>
        <taxon>Chaetothyriomycetidae</taxon>
        <taxon>Verrucariales</taxon>
        <taxon>Verrucariaceae</taxon>
        <taxon>Endocarpon</taxon>
    </lineage>
</organism>
<evidence type="ECO:0000256" key="2">
    <source>
        <dbReference type="ARBA" id="ARBA00023043"/>
    </source>
</evidence>
<feature type="domain" description="DUF7069" evidence="5">
    <location>
        <begin position="505"/>
        <end position="569"/>
    </location>
</feature>
<dbReference type="InterPro" id="IPR056884">
    <property type="entry name" value="NPHP3-like_N"/>
</dbReference>
<feature type="repeat" description="ANK" evidence="3">
    <location>
        <begin position="1165"/>
        <end position="1189"/>
    </location>
</feature>
<keyword evidence="8" id="KW-1185">Reference proteome</keyword>
<dbReference type="HOGENOM" id="CLU_000288_34_23_1"/>
<dbReference type="EMBL" id="KE720972">
    <property type="protein sequence ID" value="ERF73160.1"/>
    <property type="molecule type" value="Genomic_DNA"/>
</dbReference>
<dbReference type="Pfam" id="PF24883">
    <property type="entry name" value="NPHP3_N"/>
    <property type="match status" value="1"/>
</dbReference>
<feature type="repeat" description="ANK" evidence="3">
    <location>
        <begin position="834"/>
        <end position="858"/>
    </location>
</feature>
<feature type="repeat" description="ANK" evidence="3">
    <location>
        <begin position="1269"/>
        <end position="1289"/>
    </location>
</feature>
<dbReference type="Gene3D" id="1.25.40.20">
    <property type="entry name" value="Ankyrin repeat-containing domain"/>
    <property type="match status" value="6"/>
</dbReference>
<dbReference type="Gene3D" id="3.40.50.300">
    <property type="entry name" value="P-loop containing nucleotide triphosphate hydrolases"/>
    <property type="match status" value="1"/>
</dbReference>
<evidence type="ECO:0000256" key="3">
    <source>
        <dbReference type="PROSITE-ProRule" id="PRU00023"/>
    </source>
</evidence>
<dbReference type="GeneID" id="19238049"/>
<reference evidence="8" key="1">
    <citation type="journal article" date="2014" name="BMC Genomics">
        <title>Genome characteristics reveal the impact of lichenization on lichen-forming fungus Endocarpon pusillum Hedwig (Verrucariales, Ascomycota).</title>
        <authorList>
            <person name="Wang Y.-Y."/>
            <person name="Liu B."/>
            <person name="Zhang X.-Y."/>
            <person name="Zhou Q.-M."/>
            <person name="Zhang T."/>
            <person name="Li H."/>
            <person name="Yu Y.-F."/>
            <person name="Zhang X.-L."/>
            <person name="Hao X.-Y."/>
            <person name="Wang M."/>
            <person name="Wang L."/>
            <person name="Wei J.-C."/>
        </authorList>
    </citation>
    <scope>NUCLEOTIDE SEQUENCE [LARGE SCALE GENOMIC DNA]</scope>
    <source>
        <strain evidence="8">Z07020 / HMAS-L-300199</strain>
    </source>
</reference>
<accession>U1HRP4</accession>
<keyword evidence="2 3" id="KW-0040">ANK repeat</keyword>
<sequence>MNTAQDEAPKGNLTRVYAPRDEGPRPDPRNRCRQRFLGSGLGPVNVIAVHGMNTESPATWRAFRNHRDSNDGYVDWLADADMLPNMIPSSPIWTFHYNTSWQSDAPFERLHNLADKLLLSLDSILFQRPLALVRAKGTQSRFLHILRATIGVMFLGSPLRRGPALTSLGRSAVALRSVLQQLLEDFSATVIMKELRVQIWCFYELKRTKKRGFLDFVVNRDAACIDGHPSIGLDANHTMMNKFFGPHDKNYELVSAEIRDVVENYMSTIDQSLTGYESDEHRKCHQAFKTSSYEEYKNITPDRVPGTCMWVLEDPKYNDWRQNQRDDLLWLSADPGCGKTVLSKSLIDNELCDTDTSLTCYFFFKDNEEQNSISTALCALLHQLFAKKPRLLRHAMKSWEQNGSKLQQETHALWQIFIAATTDPIAGNVTCVLDALDECKEIEARRLIRFLNQFYTSSFQGTQRSSQLKFIVTSRPYDEIARSFRGIPDDLPTIRLFGERENDKISLEINRVIHVRVQEISKELGLEEDAQSTLKEKLLSITHRTYLWLHLVIEEVRSSLERTPKGIIGIIASIPNTVEDVYEMLLNRNKKNPRKVEHARKLLHIILAARRPLLLKELDVAYHIATEYPVGSYNELHLDEKHFEDKVRNLCGPFVFVNDLRVYLIHQTAKEFLVGKGLPIEAGCNWKHSLEECYSEKVMAEICIYYILFKDFDGPHAIKDKKIKHNKRKEVDFLPEVRPEFSFIGYAAMHWASHFRRAAAEEQDRLLESNLMLCNPESRRAQLWYSISCEDGKASSLHDEGLTNLHLAALNGHEALAKLLLQRDESKLNLRDSNGCTPLHWAAKYGYEEVVKVLLTEGKAEVDSEYVQKQTPLLRTTETGHEAGMDLPLGTSKIEVDAKNTYGKTPLSLAARNGHEAVVKLLLNMDKVDINLLLIKAVRRRRLSVAKLLLETENFDLKQITYKNAFDDACANGHVDVMELLLRTGRVDVNSTNRHGYTPLSEAIQEGRASVVQLLLDHDEVDLNLQDDKGRTALHRASSKRKTDMVTLLLGTGNVDVNLKDGFGKTSLHMAADRGHASVVQLLSANDEVDLNLQDAWGWTALHYASSRVKESVVELLLDTEKSEVNLKNCQGETALQIASQYGNKNVVKLLLEKGKIDVDVKNDRGETALHLASRKGNRDVVQLLLEAGKSEIHLKNNLGQTALHLACGRPRRSNILVHLLLERSKAEVDVQDKSGTTALHYASYYGNTHLVYLLLEMGKAEVNLKNTRGLTALQLASRRGHQEVVKLLQHHARLR</sequence>
<dbReference type="PROSITE" id="PS50297">
    <property type="entry name" value="ANK_REP_REGION"/>
    <property type="match status" value="10"/>
</dbReference>
<dbReference type="InterPro" id="IPR055497">
    <property type="entry name" value="DUF7069"/>
</dbReference>
<feature type="repeat" description="ANK" evidence="3">
    <location>
        <begin position="1131"/>
        <end position="1155"/>
    </location>
</feature>
<feature type="repeat" description="ANK" evidence="3">
    <location>
        <begin position="1235"/>
        <end position="1259"/>
    </location>
</feature>
<dbReference type="Proteomes" id="UP000019373">
    <property type="component" value="Unassembled WGS sequence"/>
</dbReference>
<dbReference type="Pfam" id="PF00023">
    <property type="entry name" value="Ank"/>
    <property type="match status" value="3"/>
</dbReference>
<dbReference type="InterPro" id="IPR036770">
    <property type="entry name" value="Ankyrin_rpt-contain_sf"/>
</dbReference>
<dbReference type="PANTHER" id="PTHR24198:SF165">
    <property type="entry name" value="ANKYRIN REPEAT-CONTAINING PROTEIN-RELATED"/>
    <property type="match status" value="1"/>
</dbReference>
<feature type="repeat" description="ANK" evidence="3">
    <location>
        <begin position="800"/>
        <end position="823"/>
    </location>
</feature>
<feature type="region of interest" description="Disordered" evidence="4">
    <location>
        <begin position="1"/>
        <end position="31"/>
    </location>
</feature>
<proteinExistence type="predicted"/>
<feature type="repeat" description="ANK" evidence="3">
    <location>
        <begin position="995"/>
        <end position="1018"/>
    </location>
</feature>
<evidence type="ECO:0000313" key="8">
    <source>
        <dbReference type="Proteomes" id="UP000019373"/>
    </source>
</evidence>
<feature type="domain" description="Nephrocystin 3-like N-terminal" evidence="6">
    <location>
        <begin position="306"/>
        <end position="475"/>
    </location>
</feature>
<dbReference type="OMA" id="AYHIATE"/>
<dbReference type="PANTHER" id="PTHR24198">
    <property type="entry name" value="ANKYRIN REPEAT AND PROTEIN KINASE DOMAIN-CONTAINING PROTEIN"/>
    <property type="match status" value="1"/>
</dbReference>
<gene>
    <name evidence="7" type="ORF">EPUS_03001</name>
</gene>
<protein>
    <submittedName>
        <fullName evidence="7">Uncharacterized protein</fullName>
    </submittedName>
</protein>
<feature type="repeat" description="ANK" evidence="3">
    <location>
        <begin position="902"/>
        <end position="924"/>
    </location>
</feature>
<feature type="repeat" description="ANK" evidence="3">
    <location>
        <begin position="1063"/>
        <end position="1083"/>
    </location>
</feature>
<dbReference type="RefSeq" id="XP_007801134.1">
    <property type="nucleotide sequence ID" value="XM_007802943.1"/>
</dbReference>
<evidence type="ECO:0000256" key="4">
    <source>
        <dbReference type="SAM" id="MobiDB-lite"/>
    </source>
</evidence>
<dbReference type="eggNOG" id="KOG4177">
    <property type="taxonomic scope" value="Eukaryota"/>
</dbReference>
<evidence type="ECO:0000256" key="1">
    <source>
        <dbReference type="ARBA" id="ARBA00022737"/>
    </source>
</evidence>
<feature type="compositionally biased region" description="Basic and acidic residues" evidence="4">
    <location>
        <begin position="18"/>
        <end position="30"/>
    </location>
</feature>
<dbReference type="InterPro" id="IPR002110">
    <property type="entry name" value="Ankyrin_rpt"/>
</dbReference>
<evidence type="ECO:0000259" key="5">
    <source>
        <dbReference type="Pfam" id="PF23239"/>
    </source>
</evidence>